<evidence type="ECO:0000256" key="6">
    <source>
        <dbReference type="ARBA" id="ARBA00023136"/>
    </source>
</evidence>
<dbReference type="GO" id="GO:0034220">
    <property type="term" value="P:monoatomic ion transmembrane transport"/>
    <property type="evidence" value="ECO:0007669"/>
    <property type="project" value="UniProtKB-KW"/>
</dbReference>
<keyword evidence="6 8" id="KW-0472">Membrane</keyword>
<dbReference type="EMBL" id="JACBYF010000005">
    <property type="protein sequence ID" value="NYS47325.1"/>
    <property type="molecule type" value="Genomic_DNA"/>
</dbReference>
<dbReference type="Proteomes" id="UP000531840">
    <property type="component" value="Unassembled WGS sequence"/>
</dbReference>
<protein>
    <submittedName>
        <fullName evidence="10">Two pore domain potassium channel family protein</fullName>
    </submittedName>
</protein>
<keyword evidence="11" id="KW-1185">Reference proteome</keyword>
<dbReference type="InterPro" id="IPR013099">
    <property type="entry name" value="K_chnl_dom"/>
</dbReference>
<keyword evidence="7 10" id="KW-0407">Ion channel</keyword>
<dbReference type="PANTHER" id="PTHR11003:SF291">
    <property type="entry name" value="IP11374P"/>
    <property type="match status" value="1"/>
</dbReference>
<dbReference type="Pfam" id="PF07885">
    <property type="entry name" value="Ion_trans_2"/>
    <property type="match status" value="1"/>
</dbReference>
<evidence type="ECO:0000256" key="5">
    <source>
        <dbReference type="ARBA" id="ARBA00023065"/>
    </source>
</evidence>
<dbReference type="RefSeq" id="WP_179941068.1">
    <property type="nucleotide sequence ID" value="NZ_JACBYF010000005.1"/>
</dbReference>
<feature type="transmembrane region" description="Helical" evidence="8">
    <location>
        <begin position="23"/>
        <end position="42"/>
    </location>
</feature>
<dbReference type="PANTHER" id="PTHR11003">
    <property type="entry name" value="POTASSIUM CHANNEL, SUBFAMILY K"/>
    <property type="match status" value="1"/>
</dbReference>
<evidence type="ECO:0000256" key="2">
    <source>
        <dbReference type="ARBA" id="ARBA00022448"/>
    </source>
</evidence>
<comment type="caution">
    <text evidence="10">The sequence shown here is derived from an EMBL/GenBank/DDBJ whole genome shotgun (WGS) entry which is preliminary data.</text>
</comment>
<feature type="transmembrane region" description="Helical" evidence="8">
    <location>
        <begin position="78"/>
        <end position="103"/>
    </location>
</feature>
<evidence type="ECO:0000313" key="10">
    <source>
        <dbReference type="EMBL" id="NYS47325.1"/>
    </source>
</evidence>
<evidence type="ECO:0000256" key="4">
    <source>
        <dbReference type="ARBA" id="ARBA00022989"/>
    </source>
</evidence>
<dbReference type="PRINTS" id="PR00169">
    <property type="entry name" value="KCHANNEL"/>
</dbReference>
<evidence type="ECO:0000256" key="7">
    <source>
        <dbReference type="ARBA" id="ARBA00023303"/>
    </source>
</evidence>
<evidence type="ECO:0000256" key="1">
    <source>
        <dbReference type="ARBA" id="ARBA00004141"/>
    </source>
</evidence>
<keyword evidence="2" id="KW-0813">Transport</keyword>
<feature type="transmembrane region" description="Helical" evidence="8">
    <location>
        <begin position="54"/>
        <end position="72"/>
    </location>
</feature>
<dbReference type="InterPro" id="IPR003280">
    <property type="entry name" value="2pore_dom_K_chnl"/>
</dbReference>
<dbReference type="InterPro" id="IPR003938">
    <property type="entry name" value="K_chnl_volt-dep_EAG/ELK/ERG"/>
</dbReference>
<organism evidence="10 11">
    <name type="scientific">Gemelliphila palaticanis</name>
    <dbReference type="NCBI Taxonomy" id="81950"/>
    <lineage>
        <taxon>Bacteria</taxon>
        <taxon>Bacillati</taxon>
        <taxon>Bacillota</taxon>
        <taxon>Bacilli</taxon>
        <taxon>Bacillales</taxon>
        <taxon>Gemellaceae</taxon>
        <taxon>Gemelliphila</taxon>
    </lineage>
</organism>
<evidence type="ECO:0000313" key="11">
    <source>
        <dbReference type="Proteomes" id="UP000531840"/>
    </source>
</evidence>
<evidence type="ECO:0000259" key="9">
    <source>
        <dbReference type="Pfam" id="PF07885"/>
    </source>
</evidence>
<accession>A0ABX2SYM0</accession>
<gene>
    <name evidence="10" type="ORF">HZY85_03825</name>
</gene>
<proteinExistence type="predicted"/>
<comment type="subcellular location">
    <subcellularLocation>
        <location evidence="1">Membrane</location>
        <topology evidence="1">Multi-pass membrane protein</topology>
    </subcellularLocation>
</comment>
<dbReference type="Gene3D" id="1.10.287.70">
    <property type="match status" value="1"/>
</dbReference>
<dbReference type="PRINTS" id="PR01463">
    <property type="entry name" value="EAGCHANLFMLY"/>
</dbReference>
<evidence type="ECO:0000256" key="3">
    <source>
        <dbReference type="ARBA" id="ARBA00022692"/>
    </source>
</evidence>
<dbReference type="SUPFAM" id="SSF81324">
    <property type="entry name" value="Voltage-gated potassium channels"/>
    <property type="match status" value="1"/>
</dbReference>
<reference evidence="10 11" key="1">
    <citation type="submission" date="2020-07" db="EMBL/GenBank/DDBJ databases">
        <title>MOT database genomes.</title>
        <authorList>
            <person name="Joseph S."/>
            <person name="Aduse-Opoku J."/>
            <person name="Hashim A."/>
            <person name="Wade W."/>
            <person name="Curtis M."/>
        </authorList>
    </citation>
    <scope>NUCLEOTIDE SEQUENCE [LARGE SCALE GENOMIC DNA]</scope>
    <source>
        <strain evidence="10 11">CIP 106318</strain>
    </source>
</reference>
<name>A0ABX2SYM0_9BACL</name>
<keyword evidence="5" id="KW-0406">Ion transport</keyword>
<feature type="domain" description="Potassium channel" evidence="9">
    <location>
        <begin position="30"/>
        <end position="101"/>
    </location>
</feature>
<keyword evidence="4 8" id="KW-1133">Transmembrane helix</keyword>
<evidence type="ECO:0000256" key="8">
    <source>
        <dbReference type="SAM" id="Phobius"/>
    </source>
</evidence>
<keyword evidence="3 8" id="KW-0812">Transmembrane</keyword>
<sequence>MLTFWLQFRRTLKVFLSILKDPSARSIMFLTLFTLFSGTLFYSKVEGMATLDALYFSFTTLTTIGYGDFYPVTAIGKIFTMLYAVIGLGVMASFIGVVVSHFIEMNKEKSKENKK</sequence>